<evidence type="ECO:0000313" key="1">
    <source>
        <dbReference type="EMBL" id="KJV53499.1"/>
    </source>
</evidence>
<sequence length="71" mass="8057">MIGVVIIIIAIIRTALVSKPDLVFNGELTALGIKNSNSKFEIHASSNMPDFFLNYWSNCMVRTKYYFVIVQ</sequence>
<dbReference type="Proteomes" id="UP000033769">
    <property type="component" value="Unassembled WGS sequence"/>
</dbReference>
<gene>
    <name evidence="1" type="primary">comEC</name>
    <name evidence="1" type="synonym">rec2</name>
    <name evidence="1" type="ORF">OTSGILL_0680</name>
</gene>
<proteinExistence type="predicted"/>
<accession>A0A0F3MFZ8</accession>
<dbReference type="AlphaFoldDB" id="A0A0F3MFZ8"/>
<dbReference type="PATRIC" id="fig|1359184.3.peg.2959"/>
<dbReference type="EMBL" id="LANO01000007">
    <property type="protein sequence ID" value="KJV53499.1"/>
    <property type="molecule type" value="Genomic_DNA"/>
</dbReference>
<evidence type="ECO:0000313" key="2">
    <source>
        <dbReference type="Proteomes" id="UP000033769"/>
    </source>
</evidence>
<reference evidence="1 2" key="1">
    <citation type="submission" date="2015-02" db="EMBL/GenBank/DDBJ databases">
        <title>Genome Sequencing of Rickettsiales.</title>
        <authorList>
            <person name="Daugherty S.C."/>
            <person name="Su Q."/>
            <person name="Abolude K."/>
            <person name="Beier-Sexton M."/>
            <person name="Carlyon J.A."/>
            <person name="Carter R."/>
            <person name="Day N.P."/>
            <person name="Dumler S.J."/>
            <person name="Dyachenko V."/>
            <person name="Godinez A."/>
            <person name="Kurtti T.J."/>
            <person name="Lichay M."/>
            <person name="Mullins K.E."/>
            <person name="Ott S."/>
            <person name="Pappas-Brown V."/>
            <person name="Paris D.H."/>
            <person name="Patel P."/>
            <person name="Richards A.L."/>
            <person name="Sadzewicz L."/>
            <person name="Sears K."/>
            <person name="Seidman D."/>
            <person name="Sengamalay N."/>
            <person name="Stenos J."/>
            <person name="Tallon L.J."/>
            <person name="Vincent G."/>
            <person name="Fraser C.M."/>
            <person name="Munderloh U."/>
            <person name="Dunning-Hotopp J.C."/>
        </authorList>
    </citation>
    <scope>NUCLEOTIDE SEQUENCE [LARGE SCALE GENOMIC DNA]</scope>
    <source>
        <strain evidence="1 2">Gilliam</strain>
    </source>
</reference>
<name>A0A0F3MFZ8_ORITS</name>
<organism evidence="1 2">
    <name type="scientific">Orientia tsutsugamushi str. Gilliam</name>
    <dbReference type="NCBI Taxonomy" id="1359184"/>
    <lineage>
        <taxon>Bacteria</taxon>
        <taxon>Pseudomonadati</taxon>
        <taxon>Pseudomonadota</taxon>
        <taxon>Alphaproteobacteria</taxon>
        <taxon>Rickettsiales</taxon>
        <taxon>Rickettsiaceae</taxon>
        <taxon>Rickettsieae</taxon>
        <taxon>Orientia</taxon>
    </lineage>
</organism>
<protein>
    <submittedName>
        <fullName evidence="1">ComEC/Rec2 family domain protein</fullName>
    </submittedName>
</protein>
<comment type="caution">
    <text evidence="1">The sequence shown here is derived from an EMBL/GenBank/DDBJ whole genome shotgun (WGS) entry which is preliminary data.</text>
</comment>